<dbReference type="InterPro" id="IPR050638">
    <property type="entry name" value="AA-Vitamin_Transporters"/>
</dbReference>
<feature type="transmembrane region" description="Helical" evidence="6">
    <location>
        <begin position="7"/>
        <end position="28"/>
    </location>
</feature>
<feature type="transmembrane region" description="Helical" evidence="6">
    <location>
        <begin position="96"/>
        <end position="116"/>
    </location>
</feature>
<feature type="transmembrane region" description="Helical" evidence="6">
    <location>
        <begin position="176"/>
        <end position="195"/>
    </location>
</feature>
<keyword evidence="3 6" id="KW-0812">Transmembrane</keyword>
<keyword evidence="9" id="KW-1185">Reference proteome</keyword>
<evidence type="ECO:0000259" key="7">
    <source>
        <dbReference type="Pfam" id="PF00892"/>
    </source>
</evidence>
<dbReference type="Pfam" id="PF00892">
    <property type="entry name" value="EamA"/>
    <property type="match status" value="2"/>
</dbReference>
<dbReference type="PANTHER" id="PTHR32322">
    <property type="entry name" value="INNER MEMBRANE TRANSPORTER"/>
    <property type="match status" value="1"/>
</dbReference>
<feature type="transmembrane region" description="Helical" evidence="6">
    <location>
        <begin position="65"/>
        <end position="90"/>
    </location>
</feature>
<feature type="domain" description="EamA" evidence="7">
    <location>
        <begin position="8"/>
        <end position="137"/>
    </location>
</feature>
<feature type="transmembrane region" description="Helical" evidence="6">
    <location>
        <begin position="239"/>
        <end position="256"/>
    </location>
</feature>
<keyword evidence="4 6" id="KW-1133">Transmembrane helix</keyword>
<evidence type="ECO:0000256" key="1">
    <source>
        <dbReference type="ARBA" id="ARBA00004127"/>
    </source>
</evidence>
<evidence type="ECO:0000256" key="3">
    <source>
        <dbReference type="ARBA" id="ARBA00022692"/>
    </source>
</evidence>
<evidence type="ECO:0000313" key="9">
    <source>
        <dbReference type="Proteomes" id="UP000564644"/>
    </source>
</evidence>
<feature type="transmembrane region" description="Helical" evidence="6">
    <location>
        <begin position="123"/>
        <end position="141"/>
    </location>
</feature>
<proteinExistence type="inferred from homology"/>
<feature type="transmembrane region" description="Helical" evidence="6">
    <location>
        <begin position="34"/>
        <end position="53"/>
    </location>
</feature>
<comment type="caution">
    <text evidence="8">The sequence shown here is derived from an EMBL/GenBank/DDBJ whole genome shotgun (WGS) entry which is preliminary data.</text>
</comment>
<dbReference type="RefSeq" id="WP_185131839.1">
    <property type="nucleotide sequence ID" value="NZ_JACJVO010000032.1"/>
</dbReference>
<organism evidence="8 9">
    <name type="scientific">Cohnella zeiphila</name>
    <dbReference type="NCBI Taxonomy" id="2761120"/>
    <lineage>
        <taxon>Bacteria</taxon>
        <taxon>Bacillati</taxon>
        <taxon>Bacillota</taxon>
        <taxon>Bacilli</taxon>
        <taxon>Bacillales</taxon>
        <taxon>Paenibacillaceae</taxon>
        <taxon>Cohnella</taxon>
    </lineage>
</organism>
<evidence type="ECO:0000313" key="8">
    <source>
        <dbReference type="EMBL" id="MBB6734193.1"/>
    </source>
</evidence>
<evidence type="ECO:0000256" key="2">
    <source>
        <dbReference type="ARBA" id="ARBA00007362"/>
    </source>
</evidence>
<keyword evidence="5 6" id="KW-0472">Membrane</keyword>
<evidence type="ECO:0000256" key="6">
    <source>
        <dbReference type="SAM" id="Phobius"/>
    </source>
</evidence>
<name>A0A7X0SUN4_9BACL</name>
<dbReference type="InterPro" id="IPR037185">
    <property type="entry name" value="EmrE-like"/>
</dbReference>
<comment type="subcellular location">
    <subcellularLocation>
        <location evidence="1">Endomembrane system</location>
        <topology evidence="1">Multi-pass membrane protein</topology>
    </subcellularLocation>
</comment>
<feature type="transmembrane region" description="Helical" evidence="6">
    <location>
        <begin position="147"/>
        <end position="164"/>
    </location>
</feature>
<dbReference type="SUPFAM" id="SSF103481">
    <property type="entry name" value="Multidrug resistance efflux transporter EmrE"/>
    <property type="match status" value="2"/>
</dbReference>
<feature type="transmembrane region" description="Helical" evidence="6">
    <location>
        <begin position="207"/>
        <end position="227"/>
    </location>
</feature>
<feature type="domain" description="EamA" evidence="7">
    <location>
        <begin position="146"/>
        <end position="279"/>
    </location>
</feature>
<gene>
    <name evidence="8" type="ORF">H7C18_25050</name>
</gene>
<sequence>MNRMTYSVFIIAITLMMGLSFPIVRIGMNDGASPFMLMGVRFLFAGGIMALAMMRRPQPRGAKQWGKIVLLGVVNMAGVMGSASFSMRWITSGESAILTFTNPLLVIVISALFLAVRYRARQWIGTVLGLAGVVITFGTGLNVSTGTFIGLLSALFFAVGTLLAKRWGDEFDTFVLAGYQMLVGGLVLLGLSAMAEHPRLPADATSFGVLTYLVLFSSIVQFALWFYLLKKTDPARTSAFLFLAPFFGVLGGWAMIGEPMHWYVAAGGALICLGIFLVNWQTGRKRSLPT</sequence>
<protein>
    <submittedName>
        <fullName evidence="8">EamA family transporter</fullName>
    </submittedName>
</protein>
<dbReference type="AlphaFoldDB" id="A0A7X0SUN4"/>
<evidence type="ECO:0000256" key="5">
    <source>
        <dbReference type="ARBA" id="ARBA00023136"/>
    </source>
</evidence>
<feature type="transmembrane region" description="Helical" evidence="6">
    <location>
        <begin position="262"/>
        <end position="280"/>
    </location>
</feature>
<accession>A0A7X0SUN4</accession>
<dbReference type="GO" id="GO:0016020">
    <property type="term" value="C:membrane"/>
    <property type="evidence" value="ECO:0007669"/>
    <property type="project" value="UniProtKB-SubCell"/>
</dbReference>
<dbReference type="EMBL" id="JACJVO010000032">
    <property type="protein sequence ID" value="MBB6734193.1"/>
    <property type="molecule type" value="Genomic_DNA"/>
</dbReference>
<evidence type="ECO:0000256" key="4">
    <source>
        <dbReference type="ARBA" id="ARBA00022989"/>
    </source>
</evidence>
<dbReference type="PANTHER" id="PTHR32322:SF2">
    <property type="entry name" value="EAMA DOMAIN-CONTAINING PROTEIN"/>
    <property type="match status" value="1"/>
</dbReference>
<comment type="similarity">
    <text evidence="2">Belongs to the EamA transporter family.</text>
</comment>
<dbReference type="Proteomes" id="UP000564644">
    <property type="component" value="Unassembled WGS sequence"/>
</dbReference>
<reference evidence="8 9" key="1">
    <citation type="submission" date="2020-08" db="EMBL/GenBank/DDBJ databases">
        <title>Cohnella phylogeny.</title>
        <authorList>
            <person name="Dunlap C."/>
        </authorList>
    </citation>
    <scope>NUCLEOTIDE SEQUENCE [LARGE SCALE GENOMIC DNA]</scope>
    <source>
        <strain evidence="8 9">CBP 2801</strain>
    </source>
</reference>
<dbReference type="InterPro" id="IPR000620">
    <property type="entry name" value="EamA_dom"/>
</dbReference>